<dbReference type="Proteomes" id="UP000095255">
    <property type="component" value="Unassembled WGS sequence"/>
</dbReference>
<dbReference type="InterPro" id="IPR036779">
    <property type="entry name" value="LysM_dom_sf"/>
</dbReference>
<feature type="domain" description="LysM" evidence="1">
    <location>
        <begin position="112"/>
        <end position="158"/>
    </location>
</feature>
<protein>
    <recommendedName>
        <fullName evidence="1">LysM domain-containing protein</fullName>
    </recommendedName>
</protein>
<evidence type="ECO:0000313" key="2">
    <source>
        <dbReference type="EMBL" id="OEH86467.1"/>
    </source>
</evidence>
<dbReference type="PANTHER" id="PTHR33734:SF22">
    <property type="entry name" value="MEMBRANE-BOUND LYTIC MUREIN TRANSGLYCOSYLASE D"/>
    <property type="match status" value="1"/>
</dbReference>
<dbReference type="STRING" id="1390249.BHU72_13665"/>
<dbReference type="SMART" id="SM00257">
    <property type="entry name" value="LysM"/>
    <property type="match status" value="3"/>
</dbReference>
<organism evidence="2 3">
    <name type="scientific">Desulfuribacillus stibiiarsenatis</name>
    <dbReference type="NCBI Taxonomy" id="1390249"/>
    <lineage>
        <taxon>Bacteria</taxon>
        <taxon>Bacillati</taxon>
        <taxon>Bacillota</taxon>
        <taxon>Desulfuribacillia</taxon>
        <taxon>Desulfuribacillales</taxon>
        <taxon>Desulfuribacillaceae</taxon>
        <taxon>Desulfuribacillus</taxon>
    </lineage>
</organism>
<dbReference type="PROSITE" id="PS51782">
    <property type="entry name" value="LYSM"/>
    <property type="match status" value="3"/>
</dbReference>
<sequence length="159" mass="17812">MGVPYVIRSGDTIFLLSKRFHIPMDNILHFNPKIDPDNLQIGQTICLPLDPCPENQSYTIQAGDTFYRLANRYGLSVDAIVRANPNVNPDALQIGQKICMPKPIPVHCPSDRYYIVQPGDTLYKIATRYNVTVESIMANLNPHIVDPNRIPVGLVICIP</sequence>
<feature type="domain" description="LysM" evidence="1">
    <location>
        <begin position="3"/>
        <end position="47"/>
    </location>
</feature>
<dbReference type="Gene3D" id="3.10.350.10">
    <property type="entry name" value="LysM domain"/>
    <property type="match status" value="3"/>
</dbReference>
<dbReference type="SUPFAM" id="SSF54106">
    <property type="entry name" value="LysM domain"/>
    <property type="match status" value="3"/>
</dbReference>
<dbReference type="InterPro" id="IPR018392">
    <property type="entry name" value="LysM"/>
</dbReference>
<accession>A0A1E5L8I0</accession>
<evidence type="ECO:0000259" key="1">
    <source>
        <dbReference type="PROSITE" id="PS51782"/>
    </source>
</evidence>
<dbReference type="Pfam" id="PF01476">
    <property type="entry name" value="LysM"/>
    <property type="match status" value="3"/>
</dbReference>
<keyword evidence="3" id="KW-1185">Reference proteome</keyword>
<reference evidence="2 3" key="1">
    <citation type="submission" date="2016-09" db="EMBL/GenBank/DDBJ databases">
        <title>Desulfuribacillus arsenicus sp. nov., an obligately anaerobic, dissimilatory arsenic- and antimonate-reducing bacterium isolated from anoxic sediments.</title>
        <authorList>
            <person name="Abin C.A."/>
            <person name="Hollibaugh J.T."/>
        </authorList>
    </citation>
    <scope>NUCLEOTIDE SEQUENCE [LARGE SCALE GENOMIC DNA]</scope>
    <source>
        <strain evidence="2 3">MLFW-2</strain>
    </source>
</reference>
<gene>
    <name evidence="2" type="ORF">BHU72_13665</name>
</gene>
<comment type="caution">
    <text evidence="2">The sequence shown here is derived from an EMBL/GenBank/DDBJ whole genome shotgun (WGS) entry which is preliminary data.</text>
</comment>
<dbReference type="GO" id="GO:0008932">
    <property type="term" value="F:lytic endotransglycosylase activity"/>
    <property type="evidence" value="ECO:0007669"/>
    <property type="project" value="TreeGrafter"/>
</dbReference>
<name>A0A1E5L8I0_9FIRM</name>
<feature type="domain" description="LysM" evidence="1">
    <location>
        <begin position="56"/>
        <end position="100"/>
    </location>
</feature>
<dbReference type="CDD" id="cd00118">
    <property type="entry name" value="LysM"/>
    <property type="match status" value="3"/>
</dbReference>
<evidence type="ECO:0000313" key="3">
    <source>
        <dbReference type="Proteomes" id="UP000095255"/>
    </source>
</evidence>
<dbReference type="EMBL" id="MJAT01000004">
    <property type="protein sequence ID" value="OEH86467.1"/>
    <property type="molecule type" value="Genomic_DNA"/>
</dbReference>
<proteinExistence type="predicted"/>
<dbReference type="AlphaFoldDB" id="A0A1E5L8I0"/>
<dbReference type="PANTHER" id="PTHR33734">
    <property type="entry name" value="LYSM DOMAIN-CONTAINING GPI-ANCHORED PROTEIN 2"/>
    <property type="match status" value="1"/>
</dbReference>